<dbReference type="Proteomes" id="UP000253597">
    <property type="component" value="Unassembled WGS sequence"/>
</dbReference>
<name>A0A9X8NV85_BACCE</name>
<organism evidence="1 2">
    <name type="scientific">Bacillus cereus</name>
    <dbReference type="NCBI Taxonomy" id="1396"/>
    <lineage>
        <taxon>Bacteria</taxon>
        <taxon>Bacillati</taxon>
        <taxon>Bacillota</taxon>
        <taxon>Bacilli</taxon>
        <taxon>Bacillales</taxon>
        <taxon>Bacillaceae</taxon>
        <taxon>Bacillus</taxon>
        <taxon>Bacillus cereus group</taxon>
    </lineage>
</organism>
<evidence type="ECO:0000313" key="1">
    <source>
        <dbReference type="EMBL" id="RWQ73424.1"/>
    </source>
</evidence>
<sequence length="151" mass="17177">MYRITYNECMADCMSGPYGGTYQECNVPCSKYHETTHPTFGLKQPIPVAPSSHSYEQCMTDCMSGPYGGTYQECNVPCSKYHGATHPTFSLKQPIPVVPSSYSYEQCMWECQSQGGYSYECKPICQQYKSPRPLYSYPVSPYSYFPMQSIF</sequence>
<dbReference type="EMBL" id="QNGD03000007">
    <property type="protein sequence ID" value="RWQ73424.1"/>
    <property type="molecule type" value="Genomic_DNA"/>
</dbReference>
<reference evidence="1 2" key="1">
    <citation type="submission" date="2019-01" db="EMBL/GenBank/DDBJ databases">
        <title>Draft genome sequence of heavy metal resistant Bacillus cereus NWUAB01.</title>
        <authorList>
            <person name="Babalola O."/>
            <person name="Aremu B.R."/>
            <person name="Ayangbenro A.S."/>
        </authorList>
    </citation>
    <scope>NUCLEOTIDE SEQUENCE [LARGE SCALE GENOMIC DNA]</scope>
    <source>
        <strain evidence="1 2">NWUAB01</strain>
    </source>
</reference>
<proteinExistence type="predicted"/>
<comment type="caution">
    <text evidence="1">The sequence shown here is derived from an EMBL/GenBank/DDBJ whole genome shotgun (WGS) entry which is preliminary data.</text>
</comment>
<dbReference type="AlphaFoldDB" id="A0A9X8NV85"/>
<accession>A0A9X8NV85</accession>
<evidence type="ECO:0000313" key="2">
    <source>
        <dbReference type="Proteomes" id="UP000253597"/>
    </source>
</evidence>
<protein>
    <submittedName>
        <fullName evidence="1">Uncharacterized protein</fullName>
    </submittedName>
</protein>
<gene>
    <name evidence="1" type="ORF">DR116_0015260</name>
</gene>
<dbReference type="RefSeq" id="WP_124749584.1">
    <property type="nucleotide sequence ID" value="NZ_QNGD03000007.1"/>
</dbReference>